<dbReference type="AlphaFoldDB" id="A0AAE5CAM4"/>
<sequence>MVYHYFRRAFTIAVAVWTVGCGDDGAETVGEYIVEEVDTVVSLESQRLAAPSDVAVDEDGTVYVLDSQLAGVLVVPGADADPVFHGGEGAGPGEFDGPLAIAVTRDTIRVVEAGNGRVQMLSTEGGYARSFPLAAGFLGGFSLSGDGHLAVPTQGFREEVLVLRYGPDGEPAGGVGEPVVPPHDMWDMRAISSSIESGQVPASLRNMSLPVVEDDGSLWLILQAEAIVRRYDPEGEPLWSTELRSPELAAIEESFFTRNRELEVAAFIPLRYASDAVAVNGRLFVLLNTPTEDPATVLVLGAEGEMVARIVLPSVRNADELAVDTERGKLYLTVPSDASLLAAALPELDG</sequence>
<evidence type="ECO:0008006" key="3">
    <source>
        <dbReference type="Google" id="ProtNLM"/>
    </source>
</evidence>
<accession>A0AAE5CAM4</accession>
<gene>
    <name evidence="1" type="ORF">GWO12_16420</name>
</gene>
<dbReference type="EMBL" id="JAACAK010000141">
    <property type="protein sequence ID" value="NIR76666.1"/>
    <property type="molecule type" value="Genomic_DNA"/>
</dbReference>
<dbReference type="Proteomes" id="UP000702544">
    <property type="component" value="Unassembled WGS sequence"/>
</dbReference>
<dbReference type="InterPro" id="IPR011042">
    <property type="entry name" value="6-blade_b-propeller_TolB-like"/>
</dbReference>
<dbReference type="PROSITE" id="PS51257">
    <property type="entry name" value="PROKAR_LIPOPROTEIN"/>
    <property type="match status" value="1"/>
</dbReference>
<evidence type="ECO:0000313" key="2">
    <source>
        <dbReference type="Proteomes" id="UP000702544"/>
    </source>
</evidence>
<protein>
    <recommendedName>
        <fullName evidence="3">SMP-30/Gluconolactonase/LRE-like region domain-containing protein</fullName>
    </recommendedName>
</protein>
<dbReference type="Gene3D" id="2.120.10.30">
    <property type="entry name" value="TolB, C-terminal domain"/>
    <property type="match status" value="1"/>
</dbReference>
<proteinExistence type="predicted"/>
<comment type="caution">
    <text evidence="1">The sequence shown here is derived from an EMBL/GenBank/DDBJ whole genome shotgun (WGS) entry which is preliminary data.</text>
</comment>
<reference evidence="1 2" key="1">
    <citation type="submission" date="2020-01" db="EMBL/GenBank/DDBJ databases">
        <title>Genomes assembled from Gulf of Kutch pelagic sediment metagenomes.</title>
        <authorList>
            <person name="Chandrashekar M."/>
            <person name="Mahajan M.S."/>
            <person name="Dave K.J."/>
            <person name="Vatsa P."/>
            <person name="Nathani N.M."/>
        </authorList>
    </citation>
    <scope>NUCLEOTIDE SEQUENCE [LARGE SCALE GENOMIC DNA]</scope>
    <source>
        <strain evidence="1">KS3-K002</strain>
    </source>
</reference>
<dbReference type="SUPFAM" id="SSF101898">
    <property type="entry name" value="NHL repeat"/>
    <property type="match status" value="1"/>
</dbReference>
<evidence type="ECO:0000313" key="1">
    <source>
        <dbReference type="EMBL" id="NIR76666.1"/>
    </source>
</evidence>
<name>A0AAE5CAM4_9BACT</name>
<organism evidence="1 2">
    <name type="scientific">Candidatus Kutchimonas denitrificans</name>
    <dbReference type="NCBI Taxonomy" id="3056748"/>
    <lineage>
        <taxon>Bacteria</taxon>
        <taxon>Pseudomonadati</taxon>
        <taxon>Gemmatimonadota</taxon>
        <taxon>Gemmatimonadia</taxon>
        <taxon>Candidatus Palauibacterales</taxon>
        <taxon>Candidatus Palauibacteraceae</taxon>
        <taxon>Candidatus Kutchimonas</taxon>
    </lineage>
</organism>